<dbReference type="PROSITE" id="PS50263">
    <property type="entry name" value="CN_HYDROLASE"/>
    <property type="match status" value="1"/>
</dbReference>
<dbReference type="Proteomes" id="UP000183994">
    <property type="component" value="Unassembled WGS sequence"/>
</dbReference>
<dbReference type="AlphaFoldDB" id="A0A1M6IKG9"/>
<dbReference type="PANTHER" id="PTHR23088">
    <property type="entry name" value="NITRILASE-RELATED"/>
    <property type="match status" value="1"/>
</dbReference>
<dbReference type="SUPFAM" id="SSF56317">
    <property type="entry name" value="Carbon-nitrogen hydrolase"/>
    <property type="match status" value="1"/>
</dbReference>
<accession>A0A1M6IKG9</accession>
<evidence type="ECO:0000313" key="2">
    <source>
        <dbReference type="EMBL" id="SHJ34863.1"/>
    </source>
</evidence>
<dbReference type="Pfam" id="PF00795">
    <property type="entry name" value="CN_hydrolase"/>
    <property type="match status" value="1"/>
</dbReference>
<gene>
    <name evidence="2" type="ORF">SAMN02745216_01509</name>
</gene>
<dbReference type="PANTHER" id="PTHR23088:SF27">
    <property type="entry name" value="DEAMINATED GLUTATHIONE AMIDASE"/>
    <property type="match status" value="1"/>
</dbReference>
<dbReference type="InterPro" id="IPR003010">
    <property type="entry name" value="C-N_Hydrolase"/>
</dbReference>
<evidence type="ECO:0000259" key="1">
    <source>
        <dbReference type="PROSITE" id="PS50263"/>
    </source>
</evidence>
<dbReference type="CDD" id="cd07583">
    <property type="entry name" value="nitrilase_5"/>
    <property type="match status" value="1"/>
</dbReference>
<dbReference type="EMBL" id="FQZU01000006">
    <property type="protein sequence ID" value="SHJ34863.1"/>
    <property type="molecule type" value="Genomic_DNA"/>
</dbReference>
<organism evidence="2 3">
    <name type="scientific">Desulfatibacillum alkenivorans DSM 16219</name>
    <dbReference type="NCBI Taxonomy" id="1121393"/>
    <lineage>
        <taxon>Bacteria</taxon>
        <taxon>Pseudomonadati</taxon>
        <taxon>Thermodesulfobacteriota</taxon>
        <taxon>Desulfobacteria</taxon>
        <taxon>Desulfobacterales</taxon>
        <taxon>Desulfatibacillaceae</taxon>
        <taxon>Desulfatibacillum</taxon>
    </lineage>
</organism>
<dbReference type="GO" id="GO:0016787">
    <property type="term" value="F:hydrolase activity"/>
    <property type="evidence" value="ECO:0007669"/>
    <property type="project" value="UniProtKB-KW"/>
</dbReference>
<proteinExistence type="predicted"/>
<keyword evidence="2" id="KW-0378">Hydrolase</keyword>
<dbReference type="STRING" id="1121393.SAMN02745216_01509"/>
<sequence length="266" mass="29097">MQKPKAGLVQFDVKLGNPRANIDHARRAIQDLADQGVNLAVLPEMWSCGFDYSALKEHAAQTPAVLDELCSLAEKLNMAVSGTMPELTPEGVYNTHYYINEKGAVQAEYRKVHRFTPAGEGEFEPGARSVLAAAPWGKTGLLTCFDLRFPEQSRALVLAGAIVLIVSAQWPAVRIRHWEVLLQARAVENQVFVIACNRCGKDPGLVYGGRSAVISPWGEVISSAGGGETLLTASLNLEEVKDFRTSIPCLEHRIPEAYDLKNITEK</sequence>
<protein>
    <submittedName>
        <fullName evidence="2">Carbon-nitrogen hydrolase</fullName>
    </submittedName>
</protein>
<name>A0A1M6IKG9_9BACT</name>
<dbReference type="Gene3D" id="3.60.110.10">
    <property type="entry name" value="Carbon-nitrogen hydrolase"/>
    <property type="match status" value="1"/>
</dbReference>
<feature type="domain" description="CN hydrolase" evidence="1">
    <location>
        <begin position="4"/>
        <end position="237"/>
    </location>
</feature>
<reference evidence="3" key="1">
    <citation type="submission" date="2016-11" db="EMBL/GenBank/DDBJ databases">
        <authorList>
            <person name="Varghese N."/>
            <person name="Submissions S."/>
        </authorList>
    </citation>
    <scope>NUCLEOTIDE SEQUENCE [LARGE SCALE GENOMIC DNA]</scope>
    <source>
        <strain evidence="3">DSM 16219</strain>
    </source>
</reference>
<keyword evidence="3" id="KW-1185">Reference proteome</keyword>
<dbReference type="InterPro" id="IPR036526">
    <property type="entry name" value="C-N_Hydrolase_sf"/>
</dbReference>
<evidence type="ECO:0000313" key="3">
    <source>
        <dbReference type="Proteomes" id="UP000183994"/>
    </source>
</evidence>